<evidence type="ECO:0000256" key="14">
    <source>
        <dbReference type="ARBA" id="ARBA00023172"/>
    </source>
</evidence>
<dbReference type="SUPFAM" id="SSF101420">
    <property type="entry name" value="C-terminal domain of Ku80"/>
    <property type="match status" value="1"/>
</dbReference>
<dbReference type="SUPFAM" id="SSF100939">
    <property type="entry name" value="SPOC domain-like"/>
    <property type="match status" value="1"/>
</dbReference>
<dbReference type="InterPro" id="IPR014893">
    <property type="entry name" value="Ku_PK_bind"/>
</dbReference>
<keyword evidence="7 19" id="KW-0547">Nucleotide-binding</keyword>
<gene>
    <name evidence="21" type="ORF">ACRE_001220</name>
</gene>
<dbReference type="HOGENOM" id="CLU_010975_1_1_1"/>
<keyword evidence="12" id="KW-0779">Telomere</keyword>
<dbReference type="GO" id="GO:0000781">
    <property type="term" value="C:chromosome, telomeric region"/>
    <property type="evidence" value="ECO:0007669"/>
    <property type="project" value="UniProtKB-SubCell"/>
</dbReference>
<evidence type="ECO:0000256" key="1">
    <source>
        <dbReference type="ARBA" id="ARBA00004123"/>
    </source>
</evidence>
<feature type="domain" description="VWFA" evidence="20">
    <location>
        <begin position="6"/>
        <end position="206"/>
    </location>
</feature>
<dbReference type="PANTHER" id="PTHR12604">
    <property type="entry name" value="KU AUTOANTIGEN DNA HELICASE"/>
    <property type="match status" value="1"/>
</dbReference>
<dbReference type="InterPro" id="IPR036465">
    <property type="entry name" value="vWFA_dom_sf"/>
</dbReference>
<keyword evidence="16 19" id="KW-0539">Nucleus</keyword>
<comment type="caution">
    <text evidence="21">The sequence shown here is derived from an EMBL/GenBank/DDBJ whole genome shotgun (WGS) entry which is preliminary data.</text>
</comment>
<evidence type="ECO:0000256" key="6">
    <source>
        <dbReference type="ARBA" id="ARBA00022454"/>
    </source>
</evidence>
<dbReference type="GO" id="GO:0042162">
    <property type="term" value="F:telomeric DNA binding"/>
    <property type="evidence" value="ECO:0007669"/>
    <property type="project" value="InterPro"/>
</dbReference>
<keyword evidence="9 19" id="KW-0378">Hydrolase</keyword>
<dbReference type="OrthoDB" id="30826at2759"/>
<dbReference type="PROSITE" id="PS50234">
    <property type="entry name" value="VWFA"/>
    <property type="match status" value="1"/>
</dbReference>
<dbReference type="GO" id="GO:0003678">
    <property type="term" value="F:DNA helicase activity"/>
    <property type="evidence" value="ECO:0007669"/>
    <property type="project" value="UniProtKB-EC"/>
</dbReference>
<dbReference type="Gene3D" id="1.25.40.240">
    <property type="entry name" value="Ku, C-terminal domain"/>
    <property type="match status" value="1"/>
</dbReference>
<dbReference type="FunFam" id="3.40.50.410:FF:000073">
    <property type="entry name" value="ATP-dependent DNA helicase II subunit 2"/>
    <property type="match status" value="1"/>
</dbReference>
<dbReference type="GO" id="GO:0000723">
    <property type="term" value="P:telomere maintenance"/>
    <property type="evidence" value="ECO:0007669"/>
    <property type="project" value="InterPro"/>
</dbReference>
<comment type="similarity">
    <text evidence="3 19">Belongs to the ku80 family.</text>
</comment>
<evidence type="ECO:0000256" key="17">
    <source>
        <dbReference type="ARBA" id="ARBA00024890"/>
    </source>
</evidence>
<dbReference type="PIRSF" id="PIRSF016570">
    <property type="entry name" value="Ku80"/>
    <property type="match status" value="1"/>
</dbReference>
<keyword evidence="22" id="KW-1185">Reference proteome</keyword>
<dbReference type="Pfam" id="PF02735">
    <property type="entry name" value="Ku"/>
    <property type="match status" value="1"/>
</dbReference>
<dbReference type="InterPro" id="IPR024193">
    <property type="entry name" value="Ku80"/>
</dbReference>
<dbReference type="AlphaFoldDB" id="A0A086THT7"/>
<dbReference type="InterPro" id="IPR005161">
    <property type="entry name" value="Ku_N"/>
</dbReference>
<dbReference type="Pfam" id="PF03731">
    <property type="entry name" value="Ku_N"/>
    <property type="match status" value="1"/>
</dbReference>
<evidence type="ECO:0000256" key="13">
    <source>
        <dbReference type="ARBA" id="ARBA00023125"/>
    </source>
</evidence>
<dbReference type="Gene3D" id="1.10.1600.10">
    <property type="match status" value="1"/>
</dbReference>
<dbReference type="GO" id="GO:0043564">
    <property type="term" value="C:Ku70:Ku80 complex"/>
    <property type="evidence" value="ECO:0007669"/>
    <property type="project" value="InterPro"/>
</dbReference>
<keyword evidence="13 19" id="KW-0238">DNA-binding</keyword>
<dbReference type="GO" id="GO:0005524">
    <property type="term" value="F:ATP binding"/>
    <property type="evidence" value="ECO:0007669"/>
    <property type="project" value="UniProtKB-UniRule"/>
</dbReference>
<dbReference type="PANTHER" id="PTHR12604:SF4">
    <property type="entry name" value="X-RAY REPAIR CROSS-COMPLEMENTING PROTEIN 5"/>
    <property type="match status" value="1"/>
</dbReference>
<accession>A0A086THT7</accession>
<keyword evidence="8 19" id="KW-0227">DNA damage</keyword>
<evidence type="ECO:0000313" key="22">
    <source>
        <dbReference type="Proteomes" id="UP000029964"/>
    </source>
</evidence>
<dbReference type="Proteomes" id="UP000029964">
    <property type="component" value="Unassembled WGS sequence"/>
</dbReference>
<dbReference type="SUPFAM" id="SSF53300">
    <property type="entry name" value="vWA-like"/>
    <property type="match status" value="1"/>
</dbReference>
<keyword evidence="15 19" id="KW-0234">DNA repair</keyword>
<dbReference type="EC" id="3.6.4.12" evidence="4 19"/>
<evidence type="ECO:0000256" key="5">
    <source>
        <dbReference type="ARBA" id="ARBA00021792"/>
    </source>
</evidence>
<dbReference type="GO" id="GO:0003684">
    <property type="term" value="F:damaged DNA binding"/>
    <property type="evidence" value="ECO:0007669"/>
    <property type="project" value="InterPro"/>
</dbReference>
<reference evidence="22" key="1">
    <citation type="journal article" date="2014" name="Genome Announc.">
        <title>Genome sequence and annotation of Acremonium chrysogenum, producer of the beta-lactam antibiotic cephalosporin C.</title>
        <authorList>
            <person name="Terfehr D."/>
            <person name="Dahlmann T.A."/>
            <person name="Specht T."/>
            <person name="Zadra I."/>
            <person name="Kuernsteiner H."/>
            <person name="Kueck U."/>
        </authorList>
    </citation>
    <scope>NUCLEOTIDE SEQUENCE [LARGE SCALE GENOMIC DNA]</scope>
    <source>
        <strain evidence="22">ATCC 11550 / CBS 779.69 / DSM 880 / IAM 14645 / JCM 23072 / IMI 49137</strain>
    </source>
</reference>
<proteinExistence type="inferred from homology"/>
<evidence type="ECO:0000259" key="20">
    <source>
        <dbReference type="PROSITE" id="PS50234"/>
    </source>
</evidence>
<dbReference type="STRING" id="857340.A0A086THT7"/>
<dbReference type="GO" id="GO:0006310">
    <property type="term" value="P:DNA recombination"/>
    <property type="evidence" value="ECO:0007669"/>
    <property type="project" value="UniProtKB-KW"/>
</dbReference>
<name>A0A086THT7_HAPC1</name>
<dbReference type="InterPro" id="IPR016194">
    <property type="entry name" value="SPOC-like_C_dom_sf"/>
</dbReference>
<dbReference type="FunFam" id="1.10.1600.10:FF:000002">
    <property type="entry name" value="X-ray repair cross-complementing protein 5"/>
    <property type="match status" value="1"/>
</dbReference>
<dbReference type="InterPro" id="IPR006164">
    <property type="entry name" value="DNA_bd_Ku70/Ku80"/>
</dbReference>
<evidence type="ECO:0000256" key="16">
    <source>
        <dbReference type="ARBA" id="ARBA00023242"/>
    </source>
</evidence>
<evidence type="ECO:0000256" key="7">
    <source>
        <dbReference type="ARBA" id="ARBA00022741"/>
    </source>
</evidence>
<organism evidence="21 22">
    <name type="scientific">Hapsidospora chrysogenum (strain ATCC 11550 / CBS 779.69 / DSM 880 / IAM 14645 / JCM 23072 / IMI 49137)</name>
    <name type="common">Acremonium chrysogenum</name>
    <dbReference type="NCBI Taxonomy" id="857340"/>
    <lineage>
        <taxon>Eukaryota</taxon>
        <taxon>Fungi</taxon>
        <taxon>Dikarya</taxon>
        <taxon>Ascomycota</taxon>
        <taxon>Pezizomycotina</taxon>
        <taxon>Sordariomycetes</taxon>
        <taxon>Hypocreomycetidae</taxon>
        <taxon>Hypocreales</taxon>
        <taxon>Bionectriaceae</taxon>
        <taxon>Hapsidospora</taxon>
    </lineage>
</organism>
<evidence type="ECO:0000256" key="18">
    <source>
        <dbReference type="ARBA" id="ARBA00047995"/>
    </source>
</evidence>
<comment type="catalytic activity">
    <reaction evidence="18 19">
        <text>ATP + H2O = ADP + phosphate + H(+)</text>
        <dbReference type="Rhea" id="RHEA:13065"/>
        <dbReference type="ChEBI" id="CHEBI:15377"/>
        <dbReference type="ChEBI" id="CHEBI:15378"/>
        <dbReference type="ChEBI" id="CHEBI:30616"/>
        <dbReference type="ChEBI" id="CHEBI:43474"/>
        <dbReference type="ChEBI" id="CHEBI:456216"/>
        <dbReference type="EC" id="3.6.4.12"/>
    </reaction>
</comment>
<evidence type="ECO:0000256" key="15">
    <source>
        <dbReference type="ARBA" id="ARBA00023204"/>
    </source>
</evidence>
<dbReference type="InterPro" id="IPR002035">
    <property type="entry name" value="VWF_A"/>
</dbReference>
<evidence type="ECO:0000256" key="2">
    <source>
        <dbReference type="ARBA" id="ARBA00004574"/>
    </source>
</evidence>
<dbReference type="InterPro" id="IPR036494">
    <property type="entry name" value="Ku_C_sf"/>
</dbReference>
<dbReference type="GO" id="GO:0006303">
    <property type="term" value="P:double-strand break repair via nonhomologous end joining"/>
    <property type="evidence" value="ECO:0007669"/>
    <property type="project" value="InterPro"/>
</dbReference>
<dbReference type="Pfam" id="PF08785">
    <property type="entry name" value="Ku_PK_bind"/>
    <property type="match status" value="1"/>
</dbReference>
<evidence type="ECO:0000256" key="10">
    <source>
        <dbReference type="ARBA" id="ARBA00022806"/>
    </source>
</evidence>
<keyword evidence="6" id="KW-0158">Chromosome</keyword>
<dbReference type="SMART" id="SM00559">
    <property type="entry name" value="Ku78"/>
    <property type="match status" value="1"/>
</dbReference>
<protein>
    <recommendedName>
        <fullName evidence="5 19">ATP-dependent DNA helicase II subunit 2</fullName>
        <ecNumber evidence="4 19">3.6.4.12</ecNumber>
    </recommendedName>
</protein>
<dbReference type="Gene3D" id="3.40.50.410">
    <property type="entry name" value="von Willebrand factor, type A domain"/>
    <property type="match status" value="1"/>
</dbReference>
<keyword evidence="10 19" id="KW-0347">Helicase</keyword>
<evidence type="ECO:0000256" key="19">
    <source>
        <dbReference type="PIRNR" id="PIRNR016570"/>
    </source>
</evidence>
<comment type="subcellular location">
    <subcellularLocation>
        <location evidence="2">Chromosome</location>
        <location evidence="2">Telomere</location>
    </subcellularLocation>
    <subcellularLocation>
        <location evidence="1 19">Nucleus</location>
    </subcellularLocation>
</comment>
<evidence type="ECO:0000313" key="21">
    <source>
        <dbReference type="EMBL" id="KFH48919.1"/>
    </source>
</evidence>
<evidence type="ECO:0000256" key="12">
    <source>
        <dbReference type="ARBA" id="ARBA00022895"/>
    </source>
</evidence>
<dbReference type="EMBL" id="JPKY01000001">
    <property type="protein sequence ID" value="KFH48919.1"/>
    <property type="molecule type" value="Genomic_DNA"/>
</dbReference>
<sequence>MADKEATVFILDLGSSMAQSHHGRAESDLDWSMRFVWDKITDVVSANRKTLCVGVVGLRTDETNNKLQDNDGYENISVLQELGPLPMSSLRSLQSSIKPSKTWAGDAISAVVVAVDMIDTFAKKLKYIRRIYLITDGQGAMDADDVEDIAKKMNDSHIQLTVLGVDFDDPEYGFKEEDKPPTKVSRVQKYSIAENEKSLRSLVDACENGTFATMADAVDRLDTPTVKSVKPYKTYDGTLTLGDPEKFPAAMQINVERYFKTHVARPLGASTVVVKSEGAGTQSTETADGDQMEGIEFSGVKQARTYKVNDPDAPGGKRDVEFDSLAKGFEYGRTAVHISESEHNITKLETRKSFTIVGFIPWDKYEMFLNLGETCVTHARKFDEKSEVALSSLVRALLEVESYAIARIVTKDGKDPLLVLLAPHAEPDWECLYDVPLPFAEDIRSYQFPPLDRVITVSGQTLTKHRFLPSDELEKAMSNYVDAMDLSTEPAEYAPIDDSYNPSVHRINNAVKSRAVHPDAPVGPIPEILMRFSSPPQDLIEKVQSRVDSLIETAEVKKVPPKVKGKRRRDAVKPISGLDVDALLGEERKGQISPDNAVPDFKNALEIAASEEALQDAAKQMGAIIRTLVTDSFGDSKYAQAIECLGVMREELVNMDEPKLFNAFMRDLKKNLLSGALGGDRRDFWFKVRWSRLGLIDNELSEPSDVTPDEASEFYKSR</sequence>
<dbReference type="GO" id="GO:0016887">
    <property type="term" value="F:ATP hydrolysis activity"/>
    <property type="evidence" value="ECO:0007669"/>
    <property type="project" value="RHEA"/>
</dbReference>
<dbReference type="CDD" id="cd00873">
    <property type="entry name" value="KU80"/>
    <property type="match status" value="1"/>
</dbReference>
<evidence type="ECO:0000256" key="3">
    <source>
        <dbReference type="ARBA" id="ARBA00007726"/>
    </source>
</evidence>
<comment type="function">
    <text evidence="17">Single-stranded DNA-dependent ATP-dependent helicase. Involved in non-homologous end joining (NHEJ) DNA double strand break repair. DNA-binding is sequence-independent but has a high affinity to nicks in double-stranded DNA and to the ends of duplex DNA. Binds to naturally occurring chromosomal ends, and therefore provides chromosomal end protection. Required also for telomere recombination to repair telomeric ends in the absence of telomerase. KU70, of the KU70/KU80 heterodimer, binds to the stem loop of TLC1, the RNA component of telomerase. Involved in telomere maintenance. Interacts with telomeric repeats and subtelomeric sequences thereby controlling telomere length and protecting against subtelomeric rearrangement. Maintains telomeric chromatin, which is involved in silencing the expression of genes located at the telomere. Required for mating-type switching.</text>
</comment>
<evidence type="ECO:0000256" key="11">
    <source>
        <dbReference type="ARBA" id="ARBA00022840"/>
    </source>
</evidence>
<dbReference type="GO" id="GO:0003690">
    <property type="term" value="F:double-stranded DNA binding"/>
    <property type="evidence" value="ECO:0007669"/>
    <property type="project" value="TreeGrafter"/>
</dbReference>
<dbReference type="Gene3D" id="2.40.290.10">
    <property type="match status" value="1"/>
</dbReference>
<evidence type="ECO:0000256" key="4">
    <source>
        <dbReference type="ARBA" id="ARBA00012551"/>
    </source>
</evidence>
<keyword evidence="11 19" id="KW-0067">ATP-binding</keyword>
<evidence type="ECO:0000256" key="8">
    <source>
        <dbReference type="ARBA" id="ARBA00022763"/>
    </source>
</evidence>
<evidence type="ECO:0000256" key="9">
    <source>
        <dbReference type="ARBA" id="ARBA00022801"/>
    </source>
</evidence>
<keyword evidence="14 19" id="KW-0233">DNA recombination</keyword>